<gene>
    <name evidence="1" type="ORF">RPERSI_LOCUS17007</name>
</gene>
<protein>
    <submittedName>
        <fullName evidence="1">13506_t:CDS:1</fullName>
    </submittedName>
</protein>
<evidence type="ECO:0000313" key="1">
    <source>
        <dbReference type="EMBL" id="CAG8776406.1"/>
    </source>
</evidence>
<reference evidence="1" key="1">
    <citation type="submission" date="2021-06" db="EMBL/GenBank/DDBJ databases">
        <authorList>
            <person name="Kallberg Y."/>
            <person name="Tangrot J."/>
            <person name="Rosling A."/>
        </authorList>
    </citation>
    <scope>NUCLEOTIDE SEQUENCE</scope>
    <source>
        <strain evidence="1">MA461A</strain>
    </source>
</reference>
<sequence length="409" mass="47499">RVHLQVFKTFFTSFKSSERVMDFFQNANLQQTSNNPLRETSNKATPVLELLKGEMTMDDYLNGNQKTIRKLTLITIPKEFEFTEKRGIIRRELAEREQDENFEPVINNTKDEVKLKPKDSNRKPLYTYASLIGQAILQAPNRRLPLNEIYEWIMATYPFYKKENKGWQNSIRHNLTLCPAFRKVERESGHPAKGSYWTIPDEFMCCFVNGAYKNERMPTNNKKKKKSKTGDKDVSSECSISGAPVSKVKNRNTTTPSKVKVSDEKYEGQQQYANKDSNEYSNIQDTIMNSNQSFDDDSNFRDTFMYSIQPVDVYNHQIIDIFQYAGGLTEMGNQTSDIDDFINDHNFNDTLSASSKTFYGLDHCQTNIDNVNPDPDGLRYFYAMKCNVKQECERYVNMREVEFQDLDAV</sequence>
<proteinExistence type="predicted"/>
<name>A0ACA9R4P1_9GLOM</name>
<dbReference type="EMBL" id="CAJVQC010042921">
    <property type="protein sequence ID" value="CAG8776406.1"/>
    <property type="molecule type" value="Genomic_DNA"/>
</dbReference>
<feature type="non-terminal residue" evidence="1">
    <location>
        <position position="409"/>
    </location>
</feature>
<dbReference type="Proteomes" id="UP000789920">
    <property type="component" value="Unassembled WGS sequence"/>
</dbReference>
<comment type="caution">
    <text evidence="1">The sequence shown here is derived from an EMBL/GenBank/DDBJ whole genome shotgun (WGS) entry which is preliminary data.</text>
</comment>
<feature type="non-terminal residue" evidence="1">
    <location>
        <position position="1"/>
    </location>
</feature>
<organism evidence="1 2">
    <name type="scientific">Racocetra persica</name>
    <dbReference type="NCBI Taxonomy" id="160502"/>
    <lineage>
        <taxon>Eukaryota</taxon>
        <taxon>Fungi</taxon>
        <taxon>Fungi incertae sedis</taxon>
        <taxon>Mucoromycota</taxon>
        <taxon>Glomeromycotina</taxon>
        <taxon>Glomeromycetes</taxon>
        <taxon>Diversisporales</taxon>
        <taxon>Gigasporaceae</taxon>
        <taxon>Racocetra</taxon>
    </lineage>
</organism>
<accession>A0ACA9R4P1</accession>
<keyword evidence="2" id="KW-1185">Reference proteome</keyword>
<evidence type="ECO:0000313" key="2">
    <source>
        <dbReference type="Proteomes" id="UP000789920"/>
    </source>
</evidence>